<dbReference type="PANTHER" id="PTHR43491">
    <property type="entry name" value="UDP-N-ACETYL-D-MANNOSAMINE DEHYDROGENASE"/>
    <property type="match status" value="1"/>
</dbReference>
<accession>W2CL23</accession>
<reference evidence="3 4" key="1">
    <citation type="submission" date="2013-11" db="EMBL/GenBank/DDBJ databases">
        <title>Single cell genomics of uncultured Tannerella BU063 (oral taxon 286).</title>
        <authorList>
            <person name="Beall C.J."/>
            <person name="Campbell A.G."/>
            <person name="Griffen A.L."/>
            <person name="Podar M."/>
            <person name="Leys E.J."/>
        </authorList>
    </citation>
    <scope>NUCLEOTIDE SEQUENCE [LARGE SCALE GENOMIC DNA]</scope>
    <source>
        <strain evidence="3">Cell 1/3</strain>
    </source>
</reference>
<evidence type="ECO:0000259" key="1">
    <source>
        <dbReference type="Pfam" id="PF03721"/>
    </source>
</evidence>
<sequence length="59" mass="6159">MGLGYIGFPTAAMLAGKGLTVVGVDINERVVESVNRGETHIVEPGLPEMVGQVVRSGHL</sequence>
<organism evidence="3 4">
    <name type="scientific">Tannerella sp. oral taxon BU063 isolate Cell 1/3</name>
    <dbReference type="NCBI Taxonomy" id="1411022"/>
    <lineage>
        <taxon>Bacteria</taxon>
        <taxon>Pseudomonadati</taxon>
        <taxon>Bacteroidota</taxon>
        <taxon>Bacteroidia</taxon>
        <taxon>Bacteroidales</taxon>
        <taxon>Tannerellaceae</taxon>
        <taxon>Tannerella</taxon>
    </lineage>
</organism>
<dbReference type="Proteomes" id="UP000034982">
    <property type="component" value="Unassembled WGS sequence"/>
</dbReference>
<dbReference type="InterPro" id="IPR036291">
    <property type="entry name" value="NAD(P)-bd_dom_sf"/>
</dbReference>
<dbReference type="InterPro" id="IPR001732">
    <property type="entry name" value="UDP-Glc/GDP-Man_DH_N"/>
</dbReference>
<dbReference type="GO" id="GO:0051287">
    <property type="term" value="F:NAD binding"/>
    <property type="evidence" value="ECO:0007669"/>
    <property type="project" value="InterPro"/>
</dbReference>
<proteinExistence type="predicted"/>
<dbReference type="EMBL" id="AYYE01000989">
    <property type="protein sequence ID" value="ETK07939.1"/>
    <property type="molecule type" value="Genomic_DNA"/>
</dbReference>
<dbReference type="Pfam" id="PF03721">
    <property type="entry name" value="UDPG_MGDP_dh_N"/>
    <property type="match status" value="1"/>
</dbReference>
<dbReference type="SUPFAM" id="SSF51735">
    <property type="entry name" value="NAD(P)-binding Rossmann-fold domains"/>
    <property type="match status" value="1"/>
</dbReference>
<evidence type="ECO:0000313" key="2">
    <source>
        <dbReference type="EMBL" id="ETK07918.1"/>
    </source>
</evidence>
<dbReference type="InterPro" id="IPR028359">
    <property type="entry name" value="UDP_ManNAc/GlcNAc_DH"/>
</dbReference>
<gene>
    <name evidence="3" type="ORF">T230_08265</name>
    <name evidence="2" type="ORF">T230_08275</name>
</gene>
<dbReference type="Gene3D" id="3.40.50.720">
    <property type="entry name" value="NAD(P)-binding Rossmann-like Domain"/>
    <property type="match status" value="1"/>
</dbReference>
<feature type="non-terminal residue" evidence="3">
    <location>
        <position position="59"/>
    </location>
</feature>
<dbReference type="GO" id="GO:0016628">
    <property type="term" value="F:oxidoreductase activity, acting on the CH-CH group of donors, NAD or NADP as acceptor"/>
    <property type="evidence" value="ECO:0007669"/>
    <property type="project" value="InterPro"/>
</dbReference>
<protein>
    <recommendedName>
        <fullName evidence="1">UDP-glucose/GDP-mannose dehydrogenase N-terminal domain-containing protein</fullName>
    </recommendedName>
</protein>
<dbReference type="GO" id="GO:0000271">
    <property type="term" value="P:polysaccharide biosynthetic process"/>
    <property type="evidence" value="ECO:0007669"/>
    <property type="project" value="InterPro"/>
</dbReference>
<evidence type="ECO:0000313" key="4">
    <source>
        <dbReference type="Proteomes" id="UP000034982"/>
    </source>
</evidence>
<evidence type="ECO:0000313" key="3">
    <source>
        <dbReference type="EMBL" id="ETK07939.1"/>
    </source>
</evidence>
<dbReference type="AlphaFoldDB" id="W2CL23"/>
<dbReference type="PANTHER" id="PTHR43491:SF1">
    <property type="entry name" value="UDP-N-ACETYL-D-MANNOSAMINE DEHYDROGENASE"/>
    <property type="match status" value="1"/>
</dbReference>
<comment type="caution">
    <text evidence="3">The sequence shown here is derived from an EMBL/GenBank/DDBJ whole genome shotgun (WGS) entry which is preliminary data.</text>
</comment>
<dbReference type="EMBL" id="AYYE01000990">
    <property type="protein sequence ID" value="ETK07918.1"/>
    <property type="molecule type" value="Genomic_DNA"/>
</dbReference>
<name>W2CL23_9BACT</name>
<feature type="domain" description="UDP-glucose/GDP-mannose dehydrogenase N-terminal" evidence="1">
    <location>
        <begin position="1"/>
        <end position="57"/>
    </location>
</feature>
<dbReference type="GO" id="GO:0016616">
    <property type="term" value="F:oxidoreductase activity, acting on the CH-OH group of donors, NAD or NADP as acceptor"/>
    <property type="evidence" value="ECO:0007669"/>
    <property type="project" value="InterPro"/>
</dbReference>